<dbReference type="GO" id="GO:0004497">
    <property type="term" value="F:monooxygenase activity"/>
    <property type="evidence" value="ECO:0007669"/>
    <property type="project" value="UniProtKB-KW"/>
</dbReference>
<dbReference type="RefSeq" id="XP_033459376.1">
    <property type="nucleotide sequence ID" value="XM_033607726.1"/>
</dbReference>
<name>A0A6J3M2X3_9PEZI</name>
<protein>
    <submittedName>
        <fullName evidence="3">Lytic polysaccharide monooxygenase</fullName>
    </submittedName>
</protein>
<dbReference type="PANTHER" id="PTHR36182:SF1">
    <property type="entry name" value="PROTEIN, PUTATIVE (AFU_ORTHOLOGUE AFUA_6G10930)-RELATED"/>
    <property type="match status" value="1"/>
</dbReference>
<sequence>MATAHMQLTYPAPFNASNNQHRTTPADPYLQYPYNCCGPSHAWTYPCRGYQNLLGTPQGAPTATWASGSKQSWNISGIGNHFGGSCQVGFSTDHGETFHVVTSYEGNCPHRNNGDGPEGQDFAFTVPADLPAGVQIFAWIWYNREQEFNMNCAAVQITAAQANGPPSSLAGTSSTKGNNATPTAYSAATSSPTEPEQPVLAYQTANKCSCQCLLPIDIETCVCQCPSQDTSKNASNHARHLAHHLHGRSTLTAMSFHERPLMLVADVGNGCLTPRTAAEVKFPDPGPDVVAGDGIYPLQYPTGDCSPKKKRNMRN</sequence>
<organism evidence="3">
    <name type="scientific">Dissoconium aciculare CBS 342.82</name>
    <dbReference type="NCBI Taxonomy" id="1314786"/>
    <lineage>
        <taxon>Eukaryota</taxon>
        <taxon>Fungi</taxon>
        <taxon>Dikarya</taxon>
        <taxon>Ascomycota</taxon>
        <taxon>Pezizomycotina</taxon>
        <taxon>Dothideomycetes</taxon>
        <taxon>Dothideomycetidae</taxon>
        <taxon>Mycosphaerellales</taxon>
        <taxon>Dissoconiaceae</taxon>
        <taxon>Dissoconium</taxon>
    </lineage>
</organism>
<gene>
    <name evidence="3" type="ORF">K489DRAFT_410659</name>
</gene>
<reference evidence="3" key="3">
    <citation type="submission" date="2025-08" db="UniProtKB">
        <authorList>
            <consortium name="RefSeq"/>
        </authorList>
    </citation>
    <scope>IDENTIFICATION</scope>
    <source>
        <strain evidence="3">CBS 342.82</strain>
    </source>
</reference>
<dbReference type="PANTHER" id="PTHR36182">
    <property type="entry name" value="PROTEIN, PUTATIVE (AFU_ORTHOLOGUE AFUA_6G10930)-RELATED"/>
    <property type="match status" value="1"/>
</dbReference>
<dbReference type="Proteomes" id="UP000504637">
    <property type="component" value="Unplaced"/>
</dbReference>
<dbReference type="AlphaFoldDB" id="A0A6J3M2X3"/>
<evidence type="ECO:0000256" key="1">
    <source>
        <dbReference type="SAM" id="MobiDB-lite"/>
    </source>
</evidence>
<feature type="compositionally biased region" description="Polar residues" evidence="1">
    <location>
        <begin position="163"/>
        <end position="179"/>
    </location>
</feature>
<dbReference type="OrthoDB" id="2342176at2759"/>
<reference evidence="3" key="1">
    <citation type="submission" date="2020-01" db="EMBL/GenBank/DDBJ databases">
        <authorList>
            <consortium name="DOE Joint Genome Institute"/>
            <person name="Haridas S."/>
            <person name="Albert R."/>
            <person name="Binder M."/>
            <person name="Bloem J."/>
            <person name="Labutti K."/>
            <person name="Salamov A."/>
            <person name="Andreopoulos B."/>
            <person name="Baker S.E."/>
            <person name="Barry K."/>
            <person name="Bills G."/>
            <person name="Bluhm B.H."/>
            <person name="Cannon C."/>
            <person name="Castanera R."/>
            <person name="Culley D.E."/>
            <person name="Daum C."/>
            <person name="Ezra D."/>
            <person name="Gonzalez J.B."/>
            <person name="Henrissat B."/>
            <person name="Kuo A."/>
            <person name="Liang C."/>
            <person name="Lipzen A."/>
            <person name="Lutzoni F."/>
            <person name="Magnuson J."/>
            <person name="Mondo S."/>
            <person name="Nolan M."/>
            <person name="Ohm R."/>
            <person name="Pangilinan J."/>
            <person name="Park H.-J."/>
            <person name="Ramirez L."/>
            <person name="Alfaro M."/>
            <person name="Sun H."/>
            <person name="Tritt A."/>
            <person name="Yoshinaga Y."/>
            <person name="Zwiers L.-H."/>
            <person name="Turgeon B.G."/>
            <person name="Goodwin S.B."/>
            <person name="Spatafora J.W."/>
            <person name="Crous P.W."/>
            <person name="Grigoriev I.V."/>
        </authorList>
    </citation>
    <scope>NUCLEOTIDE SEQUENCE</scope>
    <source>
        <strain evidence="3">CBS 342.82</strain>
    </source>
</reference>
<keyword evidence="3" id="KW-0503">Monooxygenase</keyword>
<feature type="region of interest" description="Disordered" evidence="1">
    <location>
        <begin position="163"/>
        <end position="194"/>
    </location>
</feature>
<accession>A0A6J3M2X3</accession>
<evidence type="ECO:0000313" key="3">
    <source>
        <dbReference type="RefSeq" id="XP_033459376.1"/>
    </source>
</evidence>
<reference evidence="3" key="2">
    <citation type="submission" date="2020-04" db="EMBL/GenBank/DDBJ databases">
        <authorList>
            <consortium name="NCBI Genome Project"/>
        </authorList>
    </citation>
    <scope>NUCLEOTIDE SEQUENCE</scope>
    <source>
        <strain evidence="3">CBS 342.82</strain>
    </source>
</reference>
<feature type="compositionally biased region" description="Low complexity" evidence="1">
    <location>
        <begin position="180"/>
        <end position="194"/>
    </location>
</feature>
<proteinExistence type="predicted"/>
<keyword evidence="2" id="KW-1185">Reference proteome</keyword>
<keyword evidence="3" id="KW-0560">Oxidoreductase</keyword>
<dbReference type="Gene3D" id="2.70.50.70">
    <property type="match status" value="1"/>
</dbReference>
<evidence type="ECO:0000313" key="2">
    <source>
        <dbReference type="Proteomes" id="UP000504637"/>
    </source>
</evidence>
<dbReference type="GeneID" id="54365525"/>